<dbReference type="AlphaFoldDB" id="A0A090CZ22"/>
<dbReference type="PANTHER" id="PTHR35276:SF1">
    <property type="entry name" value="TRNA (MNM(5)S(2)U34)-METHYLTRANSFERASE, CHLOROPLASTIC"/>
    <property type="match status" value="1"/>
</dbReference>
<dbReference type="GO" id="GO:0008168">
    <property type="term" value="F:methyltransferase activity"/>
    <property type="evidence" value="ECO:0007669"/>
    <property type="project" value="UniProtKB-KW"/>
</dbReference>
<sequence length="206" mass="23633">MRKDFPLFQTHLDFVRPFWEKILDQEGSVIDATLGNGKDALFLYRLIRKNQSDAKLYAFDIQDLALEKAKEHFDSEEPGWLEESVVFFKASHDRFEDFQFNHPVVLIVYNLGFLPGGDKLKTTMRKTTLDSLESALSLIAPGGMVSLTCYPGHEEGAEEEKAVYEFLKICPKDTFSITRHEFVNRLKAPVVYFIQKKCQKAPDSTT</sequence>
<protein>
    <submittedName>
        <fullName evidence="1">rRNA methylase</fullName>
        <ecNumber evidence="1">2.1.1.-</ecNumber>
    </submittedName>
</protein>
<reference evidence="1" key="1">
    <citation type="submission" date="2013-12" db="EMBL/GenBank/DDBJ databases">
        <authorList>
            <person name="Linke B."/>
        </authorList>
    </citation>
    <scope>NUCLEOTIDE SEQUENCE [LARGE SCALE GENOMIC DNA]</scope>
    <source>
        <strain evidence="1">CRIB-18</strain>
    </source>
</reference>
<keyword evidence="1" id="KW-0489">Methyltransferase</keyword>
<proteinExistence type="predicted"/>
<dbReference type="STRING" id="1437425.CSEC_1110"/>
<dbReference type="InterPro" id="IPR029063">
    <property type="entry name" value="SAM-dependent_MTases_sf"/>
</dbReference>
<organism evidence="1 2">
    <name type="scientific">Candidatus Criblamydia sequanensis CRIB-18</name>
    <dbReference type="NCBI Taxonomy" id="1437425"/>
    <lineage>
        <taxon>Bacteria</taxon>
        <taxon>Pseudomonadati</taxon>
        <taxon>Chlamydiota</taxon>
        <taxon>Chlamydiia</taxon>
        <taxon>Parachlamydiales</taxon>
        <taxon>Candidatus Criblamydiaceae</taxon>
        <taxon>Candidatus Criblamydia</taxon>
    </lineage>
</organism>
<dbReference type="GO" id="GO:0032259">
    <property type="term" value="P:methylation"/>
    <property type="evidence" value="ECO:0007669"/>
    <property type="project" value="UniProtKB-KW"/>
</dbReference>
<reference evidence="1" key="2">
    <citation type="submission" date="2014-09" db="EMBL/GenBank/DDBJ databases">
        <title>Criblamydia sequanensis harbors a mega-plasmid encoding arsenite resistance.</title>
        <authorList>
            <person name="Bertelli C."/>
            <person name="Goesmann A."/>
            <person name="Greub G."/>
        </authorList>
    </citation>
    <scope>NUCLEOTIDE SEQUENCE [LARGE SCALE GENOMIC DNA]</scope>
    <source>
        <strain evidence="1">CRIB-18</strain>
    </source>
</reference>
<dbReference type="OrthoDB" id="9792989at2"/>
<dbReference type="Pfam" id="PF06962">
    <property type="entry name" value="rRNA_methylase"/>
    <property type="match status" value="1"/>
</dbReference>
<gene>
    <name evidence="1" type="ORF">CSEC_1110</name>
</gene>
<dbReference type="RefSeq" id="WP_041017453.1">
    <property type="nucleotide sequence ID" value="NZ_CCEJ010000004.1"/>
</dbReference>
<dbReference type="Proteomes" id="UP000031552">
    <property type="component" value="Unassembled WGS sequence"/>
</dbReference>
<keyword evidence="2" id="KW-1185">Reference proteome</keyword>
<comment type="caution">
    <text evidence="1">The sequence shown here is derived from an EMBL/GenBank/DDBJ whole genome shotgun (WGS) entry which is preliminary data.</text>
</comment>
<dbReference type="EC" id="2.1.1.-" evidence="1"/>
<evidence type="ECO:0000313" key="2">
    <source>
        <dbReference type="Proteomes" id="UP000031552"/>
    </source>
</evidence>
<dbReference type="EMBL" id="CCEJ010000004">
    <property type="protein sequence ID" value="CDR33936.1"/>
    <property type="molecule type" value="Genomic_DNA"/>
</dbReference>
<keyword evidence="1" id="KW-0808">Transferase</keyword>
<dbReference type="PANTHER" id="PTHR35276">
    <property type="entry name" value="S-ADENOSYL-L-METHIONINE-DEPENDENT METHYLTRANSFERASES SUPERFAMILY PROTEIN"/>
    <property type="match status" value="1"/>
</dbReference>
<dbReference type="SUPFAM" id="SSF53335">
    <property type="entry name" value="S-adenosyl-L-methionine-dependent methyltransferases"/>
    <property type="match status" value="1"/>
</dbReference>
<evidence type="ECO:0000313" key="1">
    <source>
        <dbReference type="EMBL" id="CDR33936.1"/>
    </source>
</evidence>
<accession>A0A090CZ22</accession>
<dbReference type="eggNOG" id="COG0144">
    <property type="taxonomic scope" value="Bacteria"/>
</dbReference>
<dbReference type="Gene3D" id="3.40.50.150">
    <property type="entry name" value="Vaccinia Virus protein VP39"/>
    <property type="match status" value="1"/>
</dbReference>
<dbReference type="InterPro" id="IPR010719">
    <property type="entry name" value="MnmM_MeTrfase"/>
</dbReference>
<name>A0A090CZ22_9BACT</name>